<keyword evidence="2" id="KW-1185">Reference proteome</keyword>
<dbReference type="EMBL" id="JAAAHW010006926">
    <property type="protein sequence ID" value="KAF9953213.1"/>
    <property type="molecule type" value="Genomic_DNA"/>
</dbReference>
<name>A0A9P6LYP4_9FUNG</name>
<dbReference type="AlphaFoldDB" id="A0A9P6LYP4"/>
<gene>
    <name evidence="1" type="ORF">BGZ65_004809</name>
</gene>
<accession>A0A9P6LYP4</accession>
<organism evidence="1 2">
    <name type="scientific">Modicella reniformis</name>
    <dbReference type="NCBI Taxonomy" id="1440133"/>
    <lineage>
        <taxon>Eukaryota</taxon>
        <taxon>Fungi</taxon>
        <taxon>Fungi incertae sedis</taxon>
        <taxon>Mucoromycota</taxon>
        <taxon>Mortierellomycotina</taxon>
        <taxon>Mortierellomycetes</taxon>
        <taxon>Mortierellales</taxon>
        <taxon>Mortierellaceae</taxon>
        <taxon>Modicella</taxon>
    </lineage>
</organism>
<evidence type="ECO:0000313" key="1">
    <source>
        <dbReference type="EMBL" id="KAF9953213.1"/>
    </source>
</evidence>
<protein>
    <submittedName>
        <fullName evidence="1">Uncharacterized protein</fullName>
    </submittedName>
</protein>
<dbReference type="Proteomes" id="UP000749646">
    <property type="component" value="Unassembled WGS sequence"/>
</dbReference>
<comment type="caution">
    <text evidence="1">The sequence shown here is derived from an EMBL/GenBank/DDBJ whole genome shotgun (WGS) entry which is preliminary data.</text>
</comment>
<evidence type="ECO:0000313" key="2">
    <source>
        <dbReference type="Proteomes" id="UP000749646"/>
    </source>
</evidence>
<reference evidence="1" key="1">
    <citation type="journal article" date="2020" name="Fungal Divers.">
        <title>Resolving the Mortierellaceae phylogeny through synthesis of multi-gene phylogenetics and phylogenomics.</title>
        <authorList>
            <person name="Vandepol N."/>
            <person name="Liber J."/>
            <person name="Desiro A."/>
            <person name="Na H."/>
            <person name="Kennedy M."/>
            <person name="Barry K."/>
            <person name="Grigoriev I.V."/>
            <person name="Miller A.N."/>
            <person name="O'Donnell K."/>
            <person name="Stajich J.E."/>
            <person name="Bonito G."/>
        </authorList>
    </citation>
    <scope>NUCLEOTIDE SEQUENCE</scope>
    <source>
        <strain evidence="1">MES-2147</strain>
    </source>
</reference>
<sequence>MPAGRDSASTISQLYMESREMSNFGLKKVTKKIAKEKATADMESGTAPYTYQSPVAISGDIADLFGPDSVQNREVCPGDFVEIRRDGKTSYGIFIQDFDQSENRLKSTTLTVGSKKITHRTADVVFRIPRHLLPDKIKAVVEDWDVEFNPASPPIAASKMVAMFVDEAMLLLGTFYSKFDTVYDTFWNDRKQKTITTLQVARFVFDKEGGTDHHHPEPSNLQEIYASHLFLTQDVNLLKFNPSIAVRWTGEFAMRPPQDVLLTETVIDWIRNSDPEIDCFVKKAKVLIENSRQDDKSKWKKITFTDSDRILIEFVKEAALNGYNDIFTQPHLTYLPKLLRPMEAYDDIDAGTAFKFLNEIGIWPNWHNMEIKRSGISV</sequence>
<proteinExistence type="predicted"/>